<keyword evidence="6" id="KW-0539">Nucleus</keyword>
<evidence type="ECO:0000259" key="7">
    <source>
        <dbReference type="SMART" id="SM00906"/>
    </source>
</evidence>
<feature type="domain" description="Xylanolytic transcriptional activator regulatory" evidence="7">
    <location>
        <begin position="15"/>
        <end position="93"/>
    </location>
</feature>
<evidence type="ECO:0000313" key="9">
    <source>
        <dbReference type="Proteomes" id="UP000290900"/>
    </source>
</evidence>
<protein>
    <submittedName>
        <fullName evidence="8">DEKNAAC101769</fullName>
    </submittedName>
</protein>
<dbReference type="STRING" id="13370.A0A448YIM5"/>
<dbReference type="GO" id="GO:0006351">
    <property type="term" value="P:DNA-templated transcription"/>
    <property type="evidence" value="ECO:0007669"/>
    <property type="project" value="InterPro"/>
</dbReference>
<keyword evidence="5" id="KW-0804">Transcription</keyword>
<reference evidence="8 9" key="1">
    <citation type="submission" date="2018-12" db="EMBL/GenBank/DDBJ databases">
        <authorList>
            <person name="Tiukova I."/>
            <person name="Dainat J."/>
        </authorList>
    </citation>
    <scope>NUCLEOTIDE SEQUENCE [LARGE SCALE GENOMIC DNA]</scope>
</reference>
<dbReference type="SMART" id="SM00906">
    <property type="entry name" value="Fungal_trans"/>
    <property type="match status" value="1"/>
</dbReference>
<keyword evidence="4" id="KW-0238">DNA-binding</keyword>
<proteinExistence type="predicted"/>
<dbReference type="GO" id="GO:0003677">
    <property type="term" value="F:DNA binding"/>
    <property type="evidence" value="ECO:0007669"/>
    <property type="project" value="UniProtKB-KW"/>
</dbReference>
<evidence type="ECO:0000256" key="1">
    <source>
        <dbReference type="ARBA" id="ARBA00022723"/>
    </source>
</evidence>
<dbReference type="PANTHER" id="PTHR31313:SF81">
    <property type="entry name" value="TY1 ENHANCER ACTIVATOR"/>
    <property type="match status" value="1"/>
</dbReference>
<gene>
    <name evidence="8" type="ORF">BRENAR_LOCUS1505</name>
</gene>
<accession>A0A448YIM5</accession>
<dbReference type="Pfam" id="PF04082">
    <property type="entry name" value="Fungal_trans"/>
    <property type="match status" value="1"/>
</dbReference>
<dbReference type="InParanoid" id="A0A448YIM5"/>
<evidence type="ECO:0000256" key="6">
    <source>
        <dbReference type="ARBA" id="ARBA00023242"/>
    </source>
</evidence>
<dbReference type="OrthoDB" id="2428527at2759"/>
<dbReference type="PANTHER" id="PTHR31313">
    <property type="entry name" value="TY1 ENHANCER ACTIVATOR"/>
    <property type="match status" value="1"/>
</dbReference>
<dbReference type="Proteomes" id="UP000290900">
    <property type="component" value="Unassembled WGS sequence"/>
</dbReference>
<keyword evidence="1" id="KW-0479">Metal-binding</keyword>
<dbReference type="CDD" id="cd12148">
    <property type="entry name" value="fungal_TF_MHR"/>
    <property type="match status" value="1"/>
</dbReference>
<evidence type="ECO:0000256" key="4">
    <source>
        <dbReference type="ARBA" id="ARBA00023125"/>
    </source>
</evidence>
<evidence type="ECO:0000313" key="8">
    <source>
        <dbReference type="EMBL" id="VEU20770.1"/>
    </source>
</evidence>
<keyword evidence="9" id="KW-1185">Reference proteome</keyword>
<evidence type="ECO:0000256" key="5">
    <source>
        <dbReference type="ARBA" id="ARBA00023163"/>
    </source>
</evidence>
<dbReference type="AlphaFoldDB" id="A0A448YIM5"/>
<dbReference type="InterPro" id="IPR007219">
    <property type="entry name" value="XnlR_reg_dom"/>
</dbReference>
<evidence type="ECO:0000256" key="3">
    <source>
        <dbReference type="ARBA" id="ARBA00023015"/>
    </source>
</evidence>
<keyword evidence="2" id="KW-0862">Zinc</keyword>
<dbReference type="InterPro" id="IPR051615">
    <property type="entry name" value="Transcr_Regulatory_Elem"/>
</dbReference>
<dbReference type="GO" id="GO:0008270">
    <property type="term" value="F:zinc ion binding"/>
    <property type="evidence" value="ECO:0007669"/>
    <property type="project" value="InterPro"/>
</dbReference>
<sequence length="366" mass="42237">MLGLYDIYNGRNNSGWVLSGIGLRMGFNLGFQLNPKSWYLKEESINDLTVSIRSRIYWGCFIVDHLLGLLLGRPATLQISDTTIQESEATPDIDWIAEYNFPGYDKIIDISNPLKNVVQLIVLTEDILHRVFFKKDPNLDTYNRQIIDWREKLPDPLKWDRKTLGRRASDPTRMMLVYYYYIVQLCLNRQFVRIPGNSSQEICHNATEDLYIAITSFTKVHGFQKCSILIVYASIISVSVILLGASEKAASNDVALSLHFNPETRRNFFAFMNVLKECSNTWKLSQRSFEMICQKLKKDYRIDYEKEYERQTSEITSIGKAPSYDSPGLKSQHSDIQYNSFGGPPLFVSTDFDWESLFPGCKDENE</sequence>
<evidence type="ECO:0000256" key="2">
    <source>
        <dbReference type="ARBA" id="ARBA00022833"/>
    </source>
</evidence>
<name>A0A448YIM5_BRENA</name>
<dbReference type="EMBL" id="CAACVR010000007">
    <property type="protein sequence ID" value="VEU20770.1"/>
    <property type="molecule type" value="Genomic_DNA"/>
</dbReference>
<keyword evidence="3" id="KW-0805">Transcription regulation</keyword>
<organism evidence="8 9">
    <name type="scientific">Brettanomyces naardenensis</name>
    <name type="common">Yeast</name>
    <dbReference type="NCBI Taxonomy" id="13370"/>
    <lineage>
        <taxon>Eukaryota</taxon>
        <taxon>Fungi</taxon>
        <taxon>Dikarya</taxon>
        <taxon>Ascomycota</taxon>
        <taxon>Saccharomycotina</taxon>
        <taxon>Pichiomycetes</taxon>
        <taxon>Pichiales</taxon>
        <taxon>Pichiaceae</taxon>
        <taxon>Brettanomyces</taxon>
    </lineage>
</organism>